<reference evidence="8 9" key="1">
    <citation type="submission" date="2024-06" db="EMBL/GenBank/DDBJ databases">
        <authorList>
            <person name="Chen R.Y."/>
        </authorList>
    </citation>
    <scope>NUCLEOTIDE SEQUENCE [LARGE SCALE GENOMIC DNA]</scope>
    <source>
        <strain evidence="8 9">D2</strain>
    </source>
</reference>
<organism evidence="8 9">
    <name type="scientific">Catenovulum sediminis</name>
    <dbReference type="NCBI Taxonomy" id="1740262"/>
    <lineage>
        <taxon>Bacteria</taxon>
        <taxon>Pseudomonadati</taxon>
        <taxon>Pseudomonadota</taxon>
        <taxon>Gammaproteobacteria</taxon>
        <taxon>Alteromonadales</taxon>
        <taxon>Alteromonadaceae</taxon>
        <taxon>Catenovulum</taxon>
    </lineage>
</organism>
<feature type="domain" description="Methyl-accepting transducer" evidence="6">
    <location>
        <begin position="402"/>
        <end position="638"/>
    </location>
</feature>
<comment type="similarity">
    <text evidence="3">Belongs to the methyl-accepting chemotaxis (MCP) protein family.</text>
</comment>
<protein>
    <submittedName>
        <fullName evidence="8">Methyl-accepting chemotaxis protein</fullName>
    </submittedName>
</protein>
<dbReference type="SMART" id="SM00283">
    <property type="entry name" value="MA"/>
    <property type="match status" value="1"/>
</dbReference>
<keyword evidence="5" id="KW-0472">Membrane</keyword>
<evidence type="ECO:0000313" key="8">
    <source>
        <dbReference type="EMBL" id="MER2490763.1"/>
    </source>
</evidence>
<gene>
    <name evidence="8" type="ORF">ABS311_02560</name>
</gene>
<feature type="transmembrane region" description="Helical" evidence="5">
    <location>
        <begin position="12"/>
        <end position="33"/>
    </location>
</feature>
<dbReference type="PANTHER" id="PTHR32089">
    <property type="entry name" value="METHYL-ACCEPTING CHEMOTAXIS PROTEIN MCPB"/>
    <property type="match status" value="1"/>
</dbReference>
<dbReference type="RefSeq" id="WP_350400551.1">
    <property type="nucleotide sequence ID" value="NZ_JBELOE010000067.1"/>
</dbReference>
<dbReference type="SMART" id="SM00304">
    <property type="entry name" value="HAMP"/>
    <property type="match status" value="1"/>
</dbReference>
<name>A0ABV1RCU6_9ALTE</name>
<dbReference type="EMBL" id="JBELOE010000067">
    <property type="protein sequence ID" value="MER2490763.1"/>
    <property type="molecule type" value="Genomic_DNA"/>
</dbReference>
<keyword evidence="5" id="KW-1133">Transmembrane helix</keyword>
<dbReference type="Gene3D" id="1.10.287.950">
    <property type="entry name" value="Methyl-accepting chemotaxis protein"/>
    <property type="match status" value="1"/>
</dbReference>
<dbReference type="PROSITE" id="PS50111">
    <property type="entry name" value="CHEMOTAXIS_TRANSDUC_2"/>
    <property type="match status" value="1"/>
</dbReference>
<accession>A0ABV1RCU6</accession>
<evidence type="ECO:0000259" key="7">
    <source>
        <dbReference type="PROSITE" id="PS50885"/>
    </source>
</evidence>
<dbReference type="Pfam" id="PF00015">
    <property type="entry name" value="MCPsignal"/>
    <property type="match status" value="1"/>
</dbReference>
<comment type="caution">
    <text evidence="8">The sequence shown here is derived from an EMBL/GenBank/DDBJ whole genome shotgun (WGS) entry which is preliminary data.</text>
</comment>
<evidence type="ECO:0000313" key="9">
    <source>
        <dbReference type="Proteomes" id="UP001467690"/>
    </source>
</evidence>
<evidence type="ECO:0000256" key="3">
    <source>
        <dbReference type="ARBA" id="ARBA00029447"/>
    </source>
</evidence>
<sequence length="675" mass="74884">MGLLNHIKIRTRIILLSILPTVIVVAFAMQQVIVAQNTQSNLQDLSFSVVVTQKVGQLFKELQIERDFTYGFVRGTPLGSEGKKYQQPLIRQRQKVDQTYRAFKNFVADNQHALQKLNGIEGEIDRLLESFEPVFEARQFVDRYELQDENKKWVVNRYGATIRRAINIVNSSVQLAVSDPELSLLLSSYSALAQFDYIYSLERSSKLRTFSQDEIDYTSHGNNKGIYRQIQDAHIRLLAYGTPEIIEQFNQLHFETELNKRIDKIRQKLLNMGGEKYPLTPDEWFEISGQNIDTLQRVITYVENQIGSVREDALASAQSQFITSVTVAISSVVAILLFSTFIIQSITTPLHKLTKEISHTAQTQDVTRVIECYGTDELSQVTSAFNRLIANFNKALAGIQGESHSLTGMANSVSHSMLESQRRAESQNQATDSVSVAVNEMTATIQEVAQVAQHAADAVAIAHESSVNSSESAQHSKTIMEQLIVELVNTLDQVNQLNAETEVIGNVLAVIQAIAEQTNLLALNAAIEAARAGEQGRGFAVVADEVRSLASRTQESTEQIRSQIEALQQGAKQATSSMSNLKIQGEQAVNVVVESVSGFQVLRAELDKISGLASQIATAAEEQTTVAAEINERIHVIKDDTDNLTEQTQSTANTCLNLDKTAEQLSRYVGEFKVS</sequence>
<dbReference type="SUPFAM" id="SSF58104">
    <property type="entry name" value="Methyl-accepting chemotaxis protein (MCP) signaling domain"/>
    <property type="match status" value="1"/>
</dbReference>
<dbReference type="PROSITE" id="PS50885">
    <property type="entry name" value="HAMP"/>
    <property type="match status" value="1"/>
</dbReference>
<comment type="subcellular location">
    <subcellularLocation>
        <location evidence="1">Membrane</location>
    </subcellularLocation>
</comment>
<feature type="domain" description="HAMP" evidence="7">
    <location>
        <begin position="344"/>
        <end position="397"/>
    </location>
</feature>
<dbReference type="CDD" id="cd11386">
    <property type="entry name" value="MCP_signal"/>
    <property type="match status" value="1"/>
</dbReference>
<dbReference type="Proteomes" id="UP001467690">
    <property type="component" value="Unassembled WGS sequence"/>
</dbReference>
<keyword evidence="5" id="KW-0812">Transmembrane</keyword>
<evidence type="ECO:0000259" key="6">
    <source>
        <dbReference type="PROSITE" id="PS50111"/>
    </source>
</evidence>
<evidence type="ECO:0000256" key="5">
    <source>
        <dbReference type="SAM" id="Phobius"/>
    </source>
</evidence>
<keyword evidence="2 4" id="KW-0807">Transducer</keyword>
<dbReference type="PANTHER" id="PTHR32089:SF112">
    <property type="entry name" value="LYSOZYME-LIKE PROTEIN-RELATED"/>
    <property type="match status" value="1"/>
</dbReference>
<dbReference type="Pfam" id="PF00672">
    <property type="entry name" value="HAMP"/>
    <property type="match status" value="1"/>
</dbReference>
<proteinExistence type="inferred from homology"/>
<dbReference type="InterPro" id="IPR004089">
    <property type="entry name" value="MCPsignal_dom"/>
</dbReference>
<evidence type="ECO:0000256" key="2">
    <source>
        <dbReference type="ARBA" id="ARBA00023224"/>
    </source>
</evidence>
<keyword evidence="9" id="KW-1185">Reference proteome</keyword>
<evidence type="ECO:0000256" key="4">
    <source>
        <dbReference type="PROSITE-ProRule" id="PRU00284"/>
    </source>
</evidence>
<dbReference type="InterPro" id="IPR003660">
    <property type="entry name" value="HAMP_dom"/>
</dbReference>
<evidence type="ECO:0000256" key="1">
    <source>
        <dbReference type="ARBA" id="ARBA00004370"/>
    </source>
</evidence>